<dbReference type="EMBL" id="CP109071">
    <property type="protein sequence ID" value="WSA33130.1"/>
    <property type="molecule type" value="Genomic_DNA"/>
</dbReference>
<keyword evidence="2" id="KW-1185">Reference proteome</keyword>
<gene>
    <name evidence="1" type="ORF">OIE14_03365</name>
</gene>
<dbReference type="RefSeq" id="WP_245715648.1">
    <property type="nucleotide sequence ID" value="NZ_CP109071.1"/>
</dbReference>
<organism evidence="1 2">
    <name type="scientific">Micromonospora peucetia</name>
    <dbReference type="NCBI Taxonomy" id="47871"/>
    <lineage>
        <taxon>Bacteria</taxon>
        <taxon>Bacillati</taxon>
        <taxon>Actinomycetota</taxon>
        <taxon>Actinomycetes</taxon>
        <taxon>Micromonosporales</taxon>
        <taxon>Micromonosporaceae</taxon>
        <taxon>Micromonospora</taxon>
    </lineage>
</organism>
<evidence type="ECO:0000313" key="1">
    <source>
        <dbReference type="EMBL" id="WSA33130.1"/>
    </source>
</evidence>
<accession>A0ABZ1EE62</accession>
<reference evidence="1 2" key="1">
    <citation type="submission" date="2022-10" db="EMBL/GenBank/DDBJ databases">
        <title>The complete genomes of actinobacterial strains from the NBC collection.</title>
        <authorList>
            <person name="Joergensen T.S."/>
            <person name="Alvarez Arevalo M."/>
            <person name="Sterndorff E.B."/>
            <person name="Faurdal D."/>
            <person name="Vuksanovic O."/>
            <person name="Mourched A.-S."/>
            <person name="Charusanti P."/>
            <person name="Shaw S."/>
            <person name="Blin K."/>
            <person name="Weber T."/>
        </authorList>
    </citation>
    <scope>NUCLEOTIDE SEQUENCE [LARGE SCALE GENOMIC DNA]</scope>
    <source>
        <strain evidence="1 2">NBC 01809</strain>
    </source>
</reference>
<name>A0ABZ1EE62_9ACTN</name>
<protein>
    <submittedName>
        <fullName evidence="1">Uncharacterized protein</fullName>
    </submittedName>
</protein>
<proteinExistence type="predicted"/>
<sequence length="71" mass="7617">MLTLVGEILTVLVIDTDLFDELAADFVDRNDEGQVVAERYPFTEAGVRGRGVSHPPGPGALSWRGCGVNIC</sequence>
<dbReference type="Proteomes" id="UP001334804">
    <property type="component" value="Chromosome"/>
</dbReference>
<evidence type="ECO:0000313" key="2">
    <source>
        <dbReference type="Proteomes" id="UP001334804"/>
    </source>
</evidence>